<protein>
    <submittedName>
        <fullName evidence="1">Uncharacterized protein</fullName>
    </submittedName>
</protein>
<dbReference type="EMBL" id="CP092014">
    <property type="protein sequence ID" value="WFN96466.1"/>
    <property type="molecule type" value="Genomic_DNA"/>
</dbReference>
<keyword evidence="2" id="KW-1185">Reference proteome</keyword>
<accession>A0ABY8GG65</accession>
<name>A0ABY8GG65_EDWIC</name>
<dbReference type="RefSeq" id="WP_049640776.1">
    <property type="nucleotide sequence ID" value="NZ_CP113159.1"/>
</dbReference>
<evidence type="ECO:0000313" key="1">
    <source>
        <dbReference type="EMBL" id="WFN96466.1"/>
    </source>
</evidence>
<sequence>MSRFDLAINRLDTRINTAMSCRYDLVLKSGSILAVDAIWDSTQQEAKVGAVSNHPRFLRAASEHGVLTVLQQRLVRDDVMGAAVETPHGPRWVVDLDYPDATTTVLLLGISGDTPLPATPGIRFTKTTV</sequence>
<reference evidence="1 2" key="1">
    <citation type="submission" date="2022-02" db="EMBL/GenBank/DDBJ databases">
        <title>Phenotypic, genotypic and serological characterization of Edwardsiella ictaluri from catfish and ornamental fish species.</title>
        <authorList>
            <person name="Rose D."/>
            <person name="Tekedar H.C."/>
            <person name="Waldbieser G.C."/>
            <person name="Aarattuthodi S."/>
            <person name="Griffin M.J."/>
        </authorList>
    </citation>
    <scope>NUCLEOTIDE SEQUENCE [LARGE SCALE GENOMIC DNA]</scope>
    <source>
        <strain evidence="1 2">13 TAL-140 K3</strain>
    </source>
</reference>
<evidence type="ECO:0000313" key="2">
    <source>
        <dbReference type="Proteomes" id="UP001222680"/>
    </source>
</evidence>
<dbReference type="Proteomes" id="UP001222680">
    <property type="component" value="Chromosome"/>
</dbReference>
<proteinExistence type="predicted"/>
<gene>
    <name evidence="1" type="ORF">MAY91_17430</name>
</gene>
<organism evidence="1 2">
    <name type="scientific">Edwardsiella ictaluri</name>
    <dbReference type="NCBI Taxonomy" id="67780"/>
    <lineage>
        <taxon>Bacteria</taxon>
        <taxon>Pseudomonadati</taxon>
        <taxon>Pseudomonadota</taxon>
        <taxon>Gammaproteobacteria</taxon>
        <taxon>Enterobacterales</taxon>
        <taxon>Hafniaceae</taxon>
        <taxon>Edwardsiella</taxon>
    </lineage>
</organism>